<feature type="compositionally biased region" description="Low complexity" evidence="1">
    <location>
        <begin position="211"/>
        <end position="224"/>
    </location>
</feature>
<feature type="region of interest" description="Disordered" evidence="1">
    <location>
        <begin position="246"/>
        <end position="318"/>
    </location>
</feature>
<organism evidence="2 3">
    <name type="scientific">Gymnopus androsaceus JB14</name>
    <dbReference type="NCBI Taxonomy" id="1447944"/>
    <lineage>
        <taxon>Eukaryota</taxon>
        <taxon>Fungi</taxon>
        <taxon>Dikarya</taxon>
        <taxon>Basidiomycota</taxon>
        <taxon>Agaricomycotina</taxon>
        <taxon>Agaricomycetes</taxon>
        <taxon>Agaricomycetidae</taxon>
        <taxon>Agaricales</taxon>
        <taxon>Marasmiineae</taxon>
        <taxon>Omphalotaceae</taxon>
        <taxon>Gymnopus</taxon>
    </lineage>
</organism>
<protein>
    <submittedName>
        <fullName evidence="2">Uncharacterized protein</fullName>
    </submittedName>
</protein>
<dbReference type="EMBL" id="ML769431">
    <property type="protein sequence ID" value="KAE9402865.1"/>
    <property type="molecule type" value="Genomic_DNA"/>
</dbReference>
<dbReference type="OrthoDB" id="2996389at2759"/>
<dbReference type="Proteomes" id="UP000799118">
    <property type="component" value="Unassembled WGS sequence"/>
</dbReference>
<dbReference type="AlphaFoldDB" id="A0A6A4I247"/>
<accession>A0A6A4I247</accession>
<evidence type="ECO:0000313" key="3">
    <source>
        <dbReference type="Proteomes" id="UP000799118"/>
    </source>
</evidence>
<feature type="region of interest" description="Disordered" evidence="1">
    <location>
        <begin position="181"/>
        <end position="231"/>
    </location>
</feature>
<proteinExistence type="predicted"/>
<evidence type="ECO:0000256" key="1">
    <source>
        <dbReference type="SAM" id="MobiDB-lite"/>
    </source>
</evidence>
<reference evidence="2" key="1">
    <citation type="journal article" date="2019" name="Environ. Microbiol.">
        <title>Fungal ecological strategies reflected in gene transcription - a case study of two litter decomposers.</title>
        <authorList>
            <person name="Barbi F."/>
            <person name="Kohler A."/>
            <person name="Barry K."/>
            <person name="Baskaran P."/>
            <person name="Daum C."/>
            <person name="Fauchery L."/>
            <person name="Ihrmark K."/>
            <person name="Kuo A."/>
            <person name="LaButti K."/>
            <person name="Lipzen A."/>
            <person name="Morin E."/>
            <person name="Grigoriev I.V."/>
            <person name="Henrissat B."/>
            <person name="Lindahl B."/>
            <person name="Martin F."/>
        </authorList>
    </citation>
    <scope>NUCLEOTIDE SEQUENCE</scope>
    <source>
        <strain evidence="2">JB14</strain>
    </source>
</reference>
<keyword evidence="3" id="KW-1185">Reference proteome</keyword>
<gene>
    <name evidence="2" type="ORF">BT96DRAFT_522623</name>
</gene>
<feature type="compositionally biased region" description="Basic and acidic residues" evidence="1">
    <location>
        <begin position="246"/>
        <end position="277"/>
    </location>
</feature>
<sequence>MKLPKVKPRKTYKEPEDFKYVVVTNPWPKPIPDSRSSESAKQRFANNIGRWFERMLGKPVPALSVFFQTNKTFIIVELDIEVNVDPILGAHHMQDFITNHTWTDSEISEIYYYDYVHQGSPNTILRWDSVYPNYQQSDLANFYVKEEYPPPRKPKAGPATHFAISLPVHIQESIVERRAAYEESLARSRPPPSAPAPTGTSAPNVSDSLTAQPASAPAHAKPSPNDAFIPYQPPAALAAMRANRDQLKREPQDVDVKPSRLSEDPRSQTRHASDRDLLPSLSAGPRETERYPQEPMPKLGKPDPYEEGQLSFIHSLLL</sequence>
<evidence type="ECO:0000313" key="2">
    <source>
        <dbReference type="EMBL" id="KAE9402865.1"/>
    </source>
</evidence>
<name>A0A6A4I247_9AGAR</name>